<gene>
    <name evidence="1" type="ORF">QFC21_002239</name>
</gene>
<evidence type="ECO:0000313" key="1">
    <source>
        <dbReference type="EMBL" id="KAJ9103777.1"/>
    </source>
</evidence>
<dbReference type="Proteomes" id="UP001227268">
    <property type="component" value="Unassembled WGS sequence"/>
</dbReference>
<evidence type="ECO:0000313" key="2">
    <source>
        <dbReference type="Proteomes" id="UP001227268"/>
    </source>
</evidence>
<keyword evidence="2" id="KW-1185">Reference proteome</keyword>
<dbReference type="EMBL" id="JASBWT010000006">
    <property type="protein sequence ID" value="KAJ9103777.1"/>
    <property type="molecule type" value="Genomic_DNA"/>
</dbReference>
<comment type="caution">
    <text evidence="1">The sequence shown here is derived from an EMBL/GenBank/DDBJ whole genome shotgun (WGS) entry which is preliminary data.</text>
</comment>
<organism evidence="1 2">
    <name type="scientific">Naganishia friedmannii</name>
    <dbReference type="NCBI Taxonomy" id="89922"/>
    <lineage>
        <taxon>Eukaryota</taxon>
        <taxon>Fungi</taxon>
        <taxon>Dikarya</taxon>
        <taxon>Basidiomycota</taxon>
        <taxon>Agaricomycotina</taxon>
        <taxon>Tremellomycetes</taxon>
        <taxon>Filobasidiales</taxon>
        <taxon>Filobasidiaceae</taxon>
        <taxon>Naganishia</taxon>
    </lineage>
</organism>
<sequence length="927" mass="103754">MSTSVPSGITSLEETPKQAKVRIAAKLGLDITGNEREIAQRIKEFKATAGTKRKGLVDSQVSKRRKTNAGVAQSGTGLETQVSGDDDEDSQLQLIDPALLALSAGRCESEQPVSDKGADDAIARIQFNDEQPIHAQMDFLAHQTAADSRRAEPKASDATYRRHIRNYENFINKWNERQQTIPEETQLAVEEEGEERLQAAVGTLDPFPITADKAFFFVNTEKERGLGVSAIKQLVSALENRRINDAHLWRDSSHPLVDKKLREYGPIRHLEEHSQINEKNREGTIQALKMSGSSLDVVTEAGLKQCSVYLLERPQLKGSAAFKVARDRAMLLIGSQTGYRGANVRQLQWSDVRFKKIPVLELGASQDGVTEVNSLTFWANCHKHNQNGNVEELTTQPTQRCSALETSYRKRKRMRPVSIWLPVPGKTVRKNRPSRHMEDGAPVALSDPPTPNILRWMRLSQRPASREKAPPTYILPRAEIMVDAEIDKEIFPWVEEEEAELQERQRLNPNSQDLALESFLRFLRWCRTVILQDTVVLMRNCPSLNILQFAPFDESRFHRFSQSSYAIMEQFTLGRQRMFKSLPEEVRTGLVDMGAAMKGGITQIHHRVSEGFQQTKEEQMKLKEEVVEMKRELGVVQQLVAAAVSTALQQATARFSAIVLSQLAPARTSTQHTSFQVSQTSTTTILPPVQFEAFHYPPPNGYITPAPATLAAIANEASLSAGTSFTRAIGSSAVQSALSTLDLPAPVRHSNIQIAPQPRNGEASTSPSTSLTHRIPQISPAQLIRKQDLVKQHPKLGNHQWKLNPKQNEWYPVYVVKPCETVEDVWQEYTVGIGGHAPVRLLEELFEHHWKFDNKSVPVARSQRKRLTSLISTIAKQHPTMTSSRAYHYVRNSLGPMLPLSKVMDQLAGKEGKALAERIKKGASKGM</sequence>
<name>A0ACC2VWS8_9TREE</name>
<protein>
    <submittedName>
        <fullName evidence="1">Uncharacterized protein</fullName>
    </submittedName>
</protein>
<accession>A0ACC2VWS8</accession>
<reference evidence="1" key="1">
    <citation type="submission" date="2023-04" db="EMBL/GenBank/DDBJ databases">
        <title>Draft Genome sequencing of Naganishia species isolated from polar environments using Oxford Nanopore Technology.</title>
        <authorList>
            <person name="Leo P."/>
            <person name="Venkateswaran K."/>
        </authorList>
    </citation>
    <scope>NUCLEOTIDE SEQUENCE</scope>
    <source>
        <strain evidence="1">MNA-CCFEE 5423</strain>
    </source>
</reference>
<proteinExistence type="predicted"/>